<dbReference type="Gene3D" id="2.60.120.260">
    <property type="entry name" value="Galactose-binding domain-like"/>
    <property type="match status" value="1"/>
</dbReference>
<dbReference type="NCBIfam" id="TIGR00976">
    <property type="entry name" value="CocE_NonD"/>
    <property type="match status" value="1"/>
</dbReference>
<dbReference type="SMART" id="SM00939">
    <property type="entry name" value="PepX_C"/>
    <property type="match status" value="1"/>
</dbReference>
<dbReference type="RefSeq" id="WP_147059313.1">
    <property type="nucleotide sequence ID" value="NZ_CP042437.1"/>
</dbReference>
<dbReference type="InterPro" id="IPR013736">
    <property type="entry name" value="Xaa-Pro_dipept_C"/>
</dbReference>
<dbReference type="Pfam" id="PF08530">
    <property type="entry name" value="PepX_C"/>
    <property type="match status" value="1"/>
</dbReference>
<keyword evidence="2" id="KW-0732">Signal</keyword>
<name>A0A5B8W7Z4_9SPHI</name>
<evidence type="ECO:0000313" key="5">
    <source>
        <dbReference type="Proteomes" id="UP000321362"/>
    </source>
</evidence>
<dbReference type="InterPro" id="IPR005674">
    <property type="entry name" value="CocE/Ser_esterase"/>
</dbReference>
<dbReference type="KEGG" id="mgk:FSB76_27840"/>
<feature type="signal peptide" evidence="2">
    <location>
        <begin position="1"/>
        <end position="21"/>
    </location>
</feature>
<evidence type="ECO:0000256" key="2">
    <source>
        <dbReference type="SAM" id="SignalP"/>
    </source>
</evidence>
<gene>
    <name evidence="4" type="ORF">FSB76_27840</name>
</gene>
<dbReference type="EMBL" id="CP042437">
    <property type="protein sequence ID" value="QEC79577.1"/>
    <property type="molecule type" value="Genomic_DNA"/>
</dbReference>
<dbReference type="Proteomes" id="UP000321362">
    <property type="component" value="Chromosome"/>
</dbReference>
<dbReference type="SUPFAM" id="SSF49785">
    <property type="entry name" value="Galactose-binding domain-like"/>
    <property type="match status" value="1"/>
</dbReference>
<evidence type="ECO:0000259" key="3">
    <source>
        <dbReference type="SMART" id="SM00939"/>
    </source>
</evidence>
<keyword evidence="5" id="KW-1185">Reference proteome</keyword>
<accession>A0A5B8W7Z4</accession>
<reference evidence="4 5" key="1">
    <citation type="journal article" date="2013" name="J. Microbiol.">
        <title>Mucilaginibacter ginsenosidivorax sp. nov., with ginsenoside converting activity isolated from sediment.</title>
        <authorList>
            <person name="Kim J.K."/>
            <person name="Choi T.E."/>
            <person name="Liu Q.M."/>
            <person name="Park H.Y."/>
            <person name="Yi T.H."/>
            <person name="Yoon M.H."/>
            <person name="Kim S.C."/>
            <person name="Im W.T."/>
        </authorList>
    </citation>
    <scope>NUCLEOTIDE SEQUENCE [LARGE SCALE GENOMIC DNA]</scope>
    <source>
        <strain evidence="4 5">KHI28</strain>
    </source>
</reference>
<evidence type="ECO:0000256" key="1">
    <source>
        <dbReference type="ARBA" id="ARBA00022801"/>
    </source>
</evidence>
<feature type="domain" description="Xaa-Pro dipeptidyl-peptidase C-terminal" evidence="3">
    <location>
        <begin position="331"/>
        <end position="570"/>
    </location>
</feature>
<dbReference type="Gene3D" id="3.40.50.1820">
    <property type="entry name" value="alpha/beta hydrolase"/>
    <property type="match status" value="1"/>
</dbReference>
<dbReference type="InterPro" id="IPR029058">
    <property type="entry name" value="AB_hydrolase_fold"/>
</dbReference>
<sequence>MKKLMLLLALISQGATLFAQKSPNADLEKYVINDSVLIKTPKGHTLSAVVVRRRDVAGPQPAALLFFIYSDTKRSLTEAKYAADHGYVGVVADVRGKRLSPEEVVPYEHDAEDVYWVIDWISKQSWSNGKVGMYGGSYSGFAQWAGLKYKVHPALKTIVPYVSAIPGMGLPMENNVFINVNYGWAFYVSNNKYLDTATYSNQQRWRNLNESWYQSGAAYNKIDSVDHAPNKWLQRWLKHPGFDKYWQAMIPYGKEFEKINIPVLAFDGYYDDGQTSGLYYLRQLAKYNPRADYYLILGPYDHFGTQRGGEPVLRGYQVDSVAIINTKAITFEWFDYIMKQGKKPGIIKDRVNYEVMGANRWDHAPSLDKMHQSMLRLYLSNVKKDDQFRLSPQKPITPAYLEQEVDFADRTTSNNYAYPFPIIQKDIYSNGFTFISDSLKQPLIVNGAFLGQITAAINKKDFDYSIVLYEVMPNGEYFELTYFLGRASYSRDISNRKLLQPGKITTLPFSNTKVVSRQLRKGSRLLVIINVNKNNFCQVNYGTGKDVSLENINNAKTPLKVKWYNSSYIDVPVSK</sequence>
<dbReference type="Gene3D" id="1.10.3020.10">
    <property type="entry name" value="alpha-amino acid ester hydrolase ( Helical cap domain)"/>
    <property type="match status" value="1"/>
</dbReference>
<dbReference type="OrthoDB" id="319764at2"/>
<dbReference type="SUPFAM" id="SSF53474">
    <property type="entry name" value="alpha/beta-Hydrolases"/>
    <property type="match status" value="1"/>
</dbReference>
<dbReference type="GO" id="GO:0008239">
    <property type="term" value="F:dipeptidyl-peptidase activity"/>
    <property type="evidence" value="ECO:0007669"/>
    <property type="project" value="InterPro"/>
</dbReference>
<dbReference type="InterPro" id="IPR008979">
    <property type="entry name" value="Galactose-bd-like_sf"/>
</dbReference>
<feature type="chain" id="PRO_5023126076" evidence="2">
    <location>
        <begin position="22"/>
        <end position="575"/>
    </location>
</feature>
<proteinExistence type="predicted"/>
<dbReference type="Pfam" id="PF02129">
    <property type="entry name" value="Peptidase_S15"/>
    <property type="match status" value="1"/>
</dbReference>
<keyword evidence="1 4" id="KW-0378">Hydrolase</keyword>
<dbReference type="InterPro" id="IPR000383">
    <property type="entry name" value="Xaa-Pro-like_dom"/>
</dbReference>
<dbReference type="AlphaFoldDB" id="A0A5B8W7Z4"/>
<organism evidence="4 5">
    <name type="scientific">Mucilaginibacter ginsenosidivorax</name>
    <dbReference type="NCBI Taxonomy" id="862126"/>
    <lineage>
        <taxon>Bacteria</taxon>
        <taxon>Pseudomonadati</taxon>
        <taxon>Bacteroidota</taxon>
        <taxon>Sphingobacteriia</taxon>
        <taxon>Sphingobacteriales</taxon>
        <taxon>Sphingobacteriaceae</taxon>
        <taxon>Mucilaginibacter</taxon>
    </lineage>
</organism>
<protein>
    <submittedName>
        <fullName evidence="4">CocE/NonD family hydrolase</fullName>
    </submittedName>
</protein>
<evidence type="ECO:0000313" key="4">
    <source>
        <dbReference type="EMBL" id="QEC79577.1"/>
    </source>
</evidence>